<dbReference type="Gene3D" id="2.40.50.100">
    <property type="match status" value="1"/>
</dbReference>
<dbReference type="InterPro" id="IPR004100">
    <property type="entry name" value="ATPase_F1/V1/A1_a/bsu_N"/>
</dbReference>
<keyword evidence="8" id="KW-0067">ATP-binding</keyword>
<dbReference type="PANTHER" id="PTHR43607:SF1">
    <property type="entry name" value="H(+)-TRANSPORTING TWO-SECTOR ATPASE"/>
    <property type="match status" value="1"/>
</dbReference>
<dbReference type="InterPro" id="IPR031686">
    <property type="entry name" value="ATP-synth_a_Xtn"/>
</dbReference>
<dbReference type="Pfam" id="PF16886">
    <property type="entry name" value="ATP-synt_ab_Xtn"/>
    <property type="match status" value="1"/>
</dbReference>
<keyword evidence="13" id="KW-0804">Transcription</keyword>
<evidence type="ECO:0000313" key="21">
    <source>
        <dbReference type="WBParaSite" id="HNAJ_0001239001-mRNA-1"/>
    </source>
</evidence>
<dbReference type="OrthoDB" id="1676488at2759"/>
<proteinExistence type="inferred from homology"/>
<dbReference type="WBParaSite" id="HNAJ_0001239001-mRNA-1">
    <property type="protein sequence ID" value="HNAJ_0001239001-mRNA-1"/>
    <property type="gene ID" value="HNAJ_0001239001"/>
</dbReference>
<evidence type="ECO:0000256" key="11">
    <source>
        <dbReference type="ARBA" id="ARBA00023065"/>
    </source>
</evidence>
<dbReference type="GO" id="GO:0046034">
    <property type="term" value="P:ATP metabolic process"/>
    <property type="evidence" value="ECO:0007669"/>
    <property type="project" value="InterPro"/>
</dbReference>
<dbReference type="EMBL" id="UZAE01014254">
    <property type="protein sequence ID" value="VDO12910.1"/>
    <property type="molecule type" value="Genomic_DNA"/>
</dbReference>
<dbReference type="PRINTS" id="PR00686">
    <property type="entry name" value="TIFACTORIID"/>
</dbReference>
<comment type="similarity">
    <text evidence="2">Belongs to the TBP family.</text>
</comment>
<dbReference type="GO" id="GO:0003677">
    <property type="term" value="F:DNA binding"/>
    <property type="evidence" value="ECO:0007669"/>
    <property type="project" value="UniProtKB-KW"/>
</dbReference>
<keyword evidence="12" id="KW-0238">DNA-binding</keyword>
<dbReference type="Gene3D" id="3.30.310.10">
    <property type="entry name" value="TATA-Binding Protein"/>
    <property type="match status" value="2"/>
</dbReference>
<dbReference type="Gene3D" id="2.40.30.20">
    <property type="match status" value="1"/>
</dbReference>
<evidence type="ECO:0000256" key="2">
    <source>
        <dbReference type="ARBA" id="ARBA00005560"/>
    </source>
</evidence>
<name>A0A0R3TX02_RODNA</name>
<gene>
    <name evidence="19" type="ORF">HNAJ_LOCUS12375</name>
</gene>
<protein>
    <recommendedName>
        <fullName evidence="4">H(+)-transporting two-sector ATPase</fullName>
        <ecNumber evidence="4">7.1.2.2</ecNumber>
    </recommendedName>
</protein>
<keyword evidence="7" id="KW-0375">Hydrogen ion transport</keyword>
<comment type="similarity">
    <text evidence="3">Belongs to the ATPase alpha/beta chains family.</text>
</comment>
<keyword evidence="6" id="KW-0547">Nucleotide-binding</keyword>
<keyword evidence="9" id="KW-1278">Translocase</keyword>
<keyword evidence="14" id="KW-0539">Nucleus</keyword>
<dbReference type="Proteomes" id="UP000278807">
    <property type="component" value="Unassembled WGS sequence"/>
</dbReference>
<dbReference type="FunFam" id="2.40.30.20:FF:000002">
    <property type="entry name" value="V-type proton ATPase catalytic subunit A"/>
    <property type="match status" value="1"/>
</dbReference>
<dbReference type="SUPFAM" id="SSF55945">
    <property type="entry name" value="TATA-box binding protein-like"/>
    <property type="match status" value="2"/>
</dbReference>
<keyword evidence="20" id="KW-1185">Reference proteome</keyword>
<dbReference type="InterPro" id="IPR023366">
    <property type="entry name" value="ATP_synth_asu-like_sf"/>
</dbReference>
<evidence type="ECO:0000256" key="15">
    <source>
        <dbReference type="ARBA" id="ARBA00048383"/>
    </source>
</evidence>
<dbReference type="PANTHER" id="PTHR43607">
    <property type="entry name" value="V-TYPE PROTON ATPASE CATALYTIC SUBUNIT A"/>
    <property type="match status" value="1"/>
</dbReference>
<dbReference type="InterPro" id="IPR022878">
    <property type="entry name" value="V-ATPase_asu"/>
</dbReference>
<dbReference type="Pfam" id="PF02874">
    <property type="entry name" value="ATP-synt_ab_N"/>
    <property type="match status" value="1"/>
</dbReference>
<keyword evidence="11" id="KW-0406">Ion transport</keyword>
<dbReference type="SUPFAM" id="SSF50615">
    <property type="entry name" value="N-terminal domain of alpha and beta subunits of F1 ATP synthase"/>
    <property type="match status" value="1"/>
</dbReference>
<evidence type="ECO:0000256" key="12">
    <source>
        <dbReference type="ARBA" id="ARBA00023125"/>
    </source>
</evidence>
<dbReference type="GO" id="GO:0005634">
    <property type="term" value="C:nucleus"/>
    <property type="evidence" value="ECO:0007669"/>
    <property type="project" value="UniProtKB-SubCell"/>
</dbReference>
<organism evidence="21">
    <name type="scientific">Rodentolepis nana</name>
    <name type="common">Dwarf tapeworm</name>
    <name type="synonym">Hymenolepis nana</name>
    <dbReference type="NCBI Taxonomy" id="102285"/>
    <lineage>
        <taxon>Eukaryota</taxon>
        <taxon>Metazoa</taxon>
        <taxon>Spiralia</taxon>
        <taxon>Lophotrochozoa</taxon>
        <taxon>Platyhelminthes</taxon>
        <taxon>Cestoda</taxon>
        <taxon>Eucestoda</taxon>
        <taxon>Cyclophyllidea</taxon>
        <taxon>Hymenolepididae</taxon>
        <taxon>Rodentolepis</taxon>
    </lineage>
</organism>
<reference evidence="21" key="1">
    <citation type="submission" date="2017-02" db="UniProtKB">
        <authorList>
            <consortium name="WormBaseParasite"/>
        </authorList>
    </citation>
    <scope>IDENTIFICATION</scope>
</reference>
<feature type="domain" description="ATPsynthase alpha/beta subunit barrel-sandwich" evidence="18">
    <location>
        <begin position="657"/>
        <end position="744"/>
    </location>
</feature>
<evidence type="ECO:0000313" key="19">
    <source>
        <dbReference type="EMBL" id="VDO12910.1"/>
    </source>
</evidence>
<feature type="compositionally biased region" description="Acidic residues" evidence="16">
    <location>
        <begin position="243"/>
        <end position="252"/>
    </location>
</feature>
<evidence type="ECO:0000256" key="13">
    <source>
        <dbReference type="ARBA" id="ARBA00023163"/>
    </source>
</evidence>
<dbReference type="CDD" id="cd00652">
    <property type="entry name" value="TBP_TLF"/>
    <property type="match status" value="1"/>
</dbReference>
<evidence type="ECO:0000256" key="5">
    <source>
        <dbReference type="ARBA" id="ARBA00022448"/>
    </source>
</evidence>
<sequence>MFATSPSDPSAANVHSFNDGLDFLNALSPIPDDQGQCFDPIPPITDSKPDPDPSAAAIAEPEKAINLSTSNVVVMANMRCHLVLKDIARRGIDVEYKAAKNHVIMRLRRPYIVATIWSSGKIWCTGASSISKAKKGARRIARRLVKMGYACRFSNYRILNVMAKCRLPFRVRLDSLSKTRPRQMSYEPELTPGLTFKIPETPSLSLTLFSTGRLVIMGSSLEDITNAVEELVSLACLHQSDEAPSDSSDDECASACSGDKNSQRRQYYRRRRGRSRRMSAFTEMAAQEIPELADVFFEELEAEELEEQEALSVVGLSEEGNKRAGSEEKTGVSQNVAAVAPEPTPPTPRDLDNVRSGPKKLPRIITYDQQLQQESSCVSTTPQATQFIYATTPGSNQVVRYIAAPGSQIANSTFTQQQPQQTKIVCGVQPQPTTNVVRIVSPMQVTNQSQQPQRFIINRLPAGTTILNPNTTFLMTSGNQLILNGQPTQIFRTIAPSNTVTVNTNPSTSTSVNNPDLSPNSGSQTSCRQLMETAFANMKLEKQMDNETFYGYVHAVSGPVVIAAQMSGSAMYELVRVGHDNLVGEIIRLEGDTATIQVYEDTSGVTVGDPVLKTGKPLSVELGPGILGSIFDGIQRPLQAIRDFTQSIYIPKGIDAPCLDRKKAWEFTPNPAIRPGMHITGGDIYGSVVENSLIEHRLMLPPKAMGTVKWIAPAGSYTILDKVLETDYEGNITEHSMLQIWPVRQPRPVADKLPANFPLFTGQRVLDTLFP</sequence>
<evidence type="ECO:0000256" key="6">
    <source>
        <dbReference type="ARBA" id="ARBA00022741"/>
    </source>
</evidence>
<dbReference type="GO" id="GO:0006352">
    <property type="term" value="P:DNA-templated transcription initiation"/>
    <property type="evidence" value="ECO:0007669"/>
    <property type="project" value="InterPro"/>
</dbReference>
<reference evidence="19 20" key="2">
    <citation type="submission" date="2018-11" db="EMBL/GenBank/DDBJ databases">
        <authorList>
            <consortium name="Pathogen Informatics"/>
        </authorList>
    </citation>
    <scope>NUCLEOTIDE SEQUENCE [LARGE SCALE GENOMIC DNA]</scope>
</reference>
<evidence type="ECO:0000256" key="10">
    <source>
        <dbReference type="ARBA" id="ARBA00023015"/>
    </source>
</evidence>
<feature type="region of interest" description="Disordered" evidence="16">
    <location>
        <begin position="504"/>
        <end position="524"/>
    </location>
</feature>
<evidence type="ECO:0000256" key="7">
    <source>
        <dbReference type="ARBA" id="ARBA00022781"/>
    </source>
</evidence>
<feature type="compositionally biased region" description="Low complexity" evidence="16">
    <location>
        <begin position="504"/>
        <end position="515"/>
    </location>
</feature>
<evidence type="ECO:0000256" key="1">
    <source>
        <dbReference type="ARBA" id="ARBA00004123"/>
    </source>
</evidence>
<feature type="region of interest" description="Disordered" evidence="16">
    <location>
        <begin position="317"/>
        <end position="357"/>
    </location>
</feature>
<evidence type="ECO:0000259" key="17">
    <source>
        <dbReference type="Pfam" id="PF02874"/>
    </source>
</evidence>
<feature type="compositionally biased region" description="Basic residues" evidence="16">
    <location>
        <begin position="266"/>
        <end position="277"/>
    </location>
</feature>
<dbReference type="STRING" id="102285.A0A0R3TX02"/>
<dbReference type="GO" id="GO:0046961">
    <property type="term" value="F:proton-transporting ATPase activity, rotational mechanism"/>
    <property type="evidence" value="ECO:0007669"/>
    <property type="project" value="InterPro"/>
</dbReference>
<accession>A0A0R3TX02</accession>
<evidence type="ECO:0000256" key="14">
    <source>
        <dbReference type="ARBA" id="ARBA00023242"/>
    </source>
</evidence>
<evidence type="ECO:0000256" key="3">
    <source>
        <dbReference type="ARBA" id="ARBA00008936"/>
    </source>
</evidence>
<evidence type="ECO:0000256" key="8">
    <source>
        <dbReference type="ARBA" id="ARBA00022840"/>
    </source>
</evidence>
<comment type="subcellular location">
    <subcellularLocation>
        <location evidence="1">Nucleus</location>
    </subcellularLocation>
</comment>
<dbReference type="GO" id="GO:0005524">
    <property type="term" value="F:ATP binding"/>
    <property type="evidence" value="ECO:0007669"/>
    <property type="project" value="UniProtKB-KW"/>
</dbReference>
<keyword evidence="5" id="KW-0813">Transport</keyword>
<dbReference type="InterPro" id="IPR036121">
    <property type="entry name" value="ATPase_F1/V1/A1_a/bsu_N_sf"/>
</dbReference>
<evidence type="ECO:0000313" key="20">
    <source>
        <dbReference type="Proteomes" id="UP000278807"/>
    </source>
</evidence>
<dbReference type="InterPro" id="IPR000814">
    <property type="entry name" value="TBP"/>
</dbReference>
<dbReference type="FunFam" id="2.40.50.100:FF:000008">
    <property type="entry name" value="V-type proton ATPase catalytic subunit A"/>
    <property type="match status" value="1"/>
</dbReference>
<dbReference type="EC" id="7.1.2.2" evidence="4"/>
<dbReference type="CDD" id="cd18119">
    <property type="entry name" value="ATP-synt_V_A-type_alpha_N"/>
    <property type="match status" value="1"/>
</dbReference>
<evidence type="ECO:0000256" key="9">
    <source>
        <dbReference type="ARBA" id="ARBA00022967"/>
    </source>
</evidence>
<dbReference type="FunFam" id="3.30.310.10:FF:000005">
    <property type="entry name" value="TATA box-binding protein-like 1"/>
    <property type="match status" value="1"/>
</dbReference>
<dbReference type="AlphaFoldDB" id="A0A0R3TX02"/>
<evidence type="ECO:0000259" key="18">
    <source>
        <dbReference type="Pfam" id="PF16886"/>
    </source>
</evidence>
<dbReference type="Pfam" id="PF00352">
    <property type="entry name" value="TBP"/>
    <property type="match status" value="2"/>
</dbReference>
<feature type="region of interest" description="Disordered" evidence="16">
    <location>
        <begin position="242"/>
        <end position="279"/>
    </location>
</feature>
<feature type="compositionally biased region" description="Basic and acidic residues" evidence="16">
    <location>
        <begin position="319"/>
        <end position="330"/>
    </location>
</feature>
<evidence type="ECO:0000256" key="16">
    <source>
        <dbReference type="SAM" id="MobiDB-lite"/>
    </source>
</evidence>
<keyword evidence="10" id="KW-0805">Transcription regulation</keyword>
<feature type="domain" description="ATPase F1/V1/A1 complex alpha/beta subunit N-terminal" evidence="17">
    <location>
        <begin position="553"/>
        <end position="615"/>
    </location>
</feature>
<comment type="catalytic activity">
    <reaction evidence="15">
        <text>ATP + H2O + 4 H(+)(in) = ADP + phosphate + 5 H(+)(out)</text>
        <dbReference type="Rhea" id="RHEA:57720"/>
        <dbReference type="ChEBI" id="CHEBI:15377"/>
        <dbReference type="ChEBI" id="CHEBI:15378"/>
        <dbReference type="ChEBI" id="CHEBI:30616"/>
        <dbReference type="ChEBI" id="CHEBI:43474"/>
        <dbReference type="ChEBI" id="CHEBI:456216"/>
        <dbReference type="EC" id="7.1.2.2"/>
    </reaction>
</comment>
<dbReference type="InterPro" id="IPR012295">
    <property type="entry name" value="TBP_dom_sf"/>
</dbReference>
<evidence type="ECO:0000256" key="4">
    <source>
        <dbReference type="ARBA" id="ARBA00012473"/>
    </source>
</evidence>